<keyword evidence="4 11" id="KW-0808">Transferase</keyword>
<feature type="transmembrane region" description="Helical" evidence="8">
    <location>
        <begin position="124"/>
        <end position="144"/>
    </location>
</feature>
<feature type="domain" description="Phosphoethanolamine transferase N-terminal" evidence="10">
    <location>
        <begin position="55"/>
        <end position="206"/>
    </location>
</feature>
<evidence type="ECO:0000313" key="11">
    <source>
        <dbReference type="EMBL" id="WGZ91166.1"/>
    </source>
</evidence>
<dbReference type="GO" id="GO:0016776">
    <property type="term" value="F:phosphotransferase activity, phosphate group as acceptor"/>
    <property type="evidence" value="ECO:0007669"/>
    <property type="project" value="TreeGrafter"/>
</dbReference>
<feature type="transmembrane region" description="Helical" evidence="8">
    <location>
        <begin position="156"/>
        <end position="175"/>
    </location>
</feature>
<keyword evidence="2" id="KW-1003">Cell membrane</keyword>
<comment type="subcellular location">
    <subcellularLocation>
        <location evidence="1">Cell inner membrane</location>
        <topology evidence="1">Multi-pass membrane protein</topology>
    </subcellularLocation>
</comment>
<dbReference type="InterPro" id="IPR000917">
    <property type="entry name" value="Sulfatase_N"/>
</dbReference>
<dbReference type="NCBIfam" id="NF028537">
    <property type="entry name" value="P_eth_NH2_trans"/>
    <property type="match status" value="1"/>
</dbReference>
<dbReference type="Gene3D" id="3.40.720.10">
    <property type="entry name" value="Alkaline Phosphatase, subunit A"/>
    <property type="match status" value="1"/>
</dbReference>
<feature type="transmembrane region" description="Helical" evidence="8">
    <location>
        <begin position="12"/>
        <end position="32"/>
    </location>
</feature>
<evidence type="ECO:0000256" key="4">
    <source>
        <dbReference type="ARBA" id="ARBA00022679"/>
    </source>
</evidence>
<keyword evidence="5 8" id="KW-0812">Transmembrane</keyword>
<dbReference type="InterPro" id="IPR012549">
    <property type="entry name" value="EptA-like_N"/>
</dbReference>
<dbReference type="Proteomes" id="UP001300672">
    <property type="component" value="Chromosome"/>
</dbReference>
<reference evidence="11" key="1">
    <citation type="journal article" date="2023" name="Int. J. Mol. Sci.">
        <title>Metagenomics Revealed a New Genus 'Candidatus Thiocaldithrix dubininis' gen. nov., sp. nov. and a New Species 'Candidatus Thiothrix putei' sp. nov. in the Family Thiotrichaceae, Some Members of Which Have Traits of Both Na+- and H+-Motive Energetics.</title>
        <authorList>
            <person name="Ravin N.V."/>
            <person name="Muntyan M.S."/>
            <person name="Smolyakov D.D."/>
            <person name="Rudenko T.S."/>
            <person name="Beletsky A.V."/>
            <person name="Mardanov A.V."/>
            <person name="Grabovich M.Y."/>
        </authorList>
    </citation>
    <scope>NUCLEOTIDE SEQUENCE</scope>
    <source>
        <strain evidence="11">GKL-01</strain>
    </source>
</reference>
<dbReference type="InterPro" id="IPR058130">
    <property type="entry name" value="PEA_transf_C"/>
</dbReference>
<evidence type="ECO:0000259" key="10">
    <source>
        <dbReference type="Pfam" id="PF08019"/>
    </source>
</evidence>
<dbReference type="InterPro" id="IPR040423">
    <property type="entry name" value="PEA_transferase"/>
</dbReference>
<feature type="domain" description="Sulfatase N-terminal" evidence="9">
    <location>
        <begin position="235"/>
        <end position="518"/>
    </location>
</feature>
<dbReference type="CDD" id="cd16017">
    <property type="entry name" value="LptA"/>
    <property type="match status" value="1"/>
</dbReference>
<evidence type="ECO:0000259" key="9">
    <source>
        <dbReference type="Pfam" id="PF00884"/>
    </source>
</evidence>
<dbReference type="Pfam" id="PF08019">
    <property type="entry name" value="EptA_B_N"/>
    <property type="match status" value="1"/>
</dbReference>
<evidence type="ECO:0000256" key="3">
    <source>
        <dbReference type="ARBA" id="ARBA00022519"/>
    </source>
</evidence>
<evidence type="ECO:0000256" key="5">
    <source>
        <dbReference type="ARBA" id="ARBA00022692"/>
    </source>
</evidence>
<dbReference type="KEGG" id="tdu:QJT80_01545"/>
<dbReference type="AlphaFoldDB" id="A0AA95HAK8"/>
<reference evidence="11" key="2">
    <citation type="submission" date="2023-04" db="EMBL/GenBank/DDBJ databases">
        <authorList>
            <person name="Beletskiy A.V."/>
            <person name="Mardanov A.V."/>
            <person name="Ravin N.V."/>
        </authorList>
    </citation>
    <scope>NUCLEOTIDE SEQUENCE</scope>
    <source>
        <strain evidence="11">GKL-01</strain>
    </source>
</reference>
<dbReference type="GO" id="GO:0009244">
    <property type="term" value="P:lipopolysaccharide core region biosynthetic process"/>
    <property type="evidence" value="ECO:0007669"/>
    <property type="project" value="TreeGrafter"/>
</dbReference>
<keyword evidence="7 8" id="KW-0472">Membrane</keyword>
<evidence type="ECO:0000256" key="2">
    <source>
        <dbReference type="ARBA" id="ARBA00022475"/>
    </source>
</evidence>
<evidence type="ECO:0000256" key="8">
    <source>
        <dbReference type="SAM" id="Phobius"/>
    </source>
</evidence>
<dbReference type="Pfam" id="PF00884">
    <property type="entry name" value="Sulfatase"/>
    <property type="match status" value="1"/>
</dbReference>
<keyword evidence="6 8" id="KW-1133">Transmembrane helix</keyword>
<dbReference type="SUPFAM" id="SSF53649">
    <property type="entry name" value="Alkaline phosphatase-like"/>
    <property type="match status" value="1"/>
</dbReference>
<dbReference type="PANTHER" id="PTHR30443:SF0">
    <property type="entry name" value="PHOSPHOETHANOLAMINE TRANSFERASE EPTA"/>
    <property type="match status" value="1"/>
</dbReference>
<evidence type="ECO:0000256" key="7">
    <source>
        <dbReference type="ARBA" id="ARBA00023136"/>
    </source>
</evidence>
<feature type="transmembrane region" description="Helical" evidence="8">
    <location>
        <begin position="44"/>
        <end position="66"/>
    </location>
</feature>
<gene>
    <name evidence="11" type="ORF">QJT80_01545</name>
</gene>
<dbReference type="InterPro" id="IPR017850">
    <property type="entry name" value="Alkaline_phosphatase_core_sf"/>
</dbReference>
<accession>A0AA95HAK8</accession>
<proteinExistence type="predicted"/>
<keyword evidence="3" id="KW-0997">Cell inner membrane</keyword>
<dbReference type="EMBL" id="CP124755">
    <property type="protein sequence ID" value="WGZ91166.1"/>
    <property type="molecule type" value="Genomic_DNA"/>
</dbReference>
<sequence length="533" mass="59030">MVKKLVLAPTNLSLSVLAVVLLINNIKFWGLLTDKLSISSLNGFAYTLALFGLLLFILSVIVFVFGQRRFLKPVLALLAILSAVLGYFTQDLGTIFDAEMLRNMVDNVKEANTHEAMDLLSWSLIKHVVLFSAPPLALLALTEVKPQTWLKDNAQRLLALLSIAAVTGGLLFANYKYVIYFTRLNRDIRSYITPVYAIASSVQLYHRMHKAPPVFKPLATDAKQQKIGTKPTIGIMVVGETARADHFALNGYNRPTNPVLSQISDLVTFKQASSCGTSTAFSVPCMFSFLNREDYTPDLANEQSNVLDALKLAGVNAIWIDNNSGCKGVCDRLPKADQRASSAGEEAQDDYLLQQLDEILPTIKSDTLIVLHMLGSHGPAYYKRYPADQATFTPYCANNTPQNCESQQIINAYDNTIVYSDKILAGIVERLQKTQPNAESFMLYASDHGESLGENGVYLHALPYAIAPAAQTHIPMLWWMSPDYAQTRNLSVDTLKAQQDKAVSHDFLSHTLLGAFNVQTSIYQPELDLLKLK</sequence>
<evidence type="ECO:0000256" key="6">
    <source>
        <dbReference type="ARBA" id="ARBA00022989"/>
    </source>
</evidence>
<evidence type="ECO:0000256" key="1">
    <source>
        <dbReference type="ARBA" id="ARBA00004429"/>
    </source>
</evidence>
<name>A0AA95HAK8_9GAMM</name>
<dbReference type="PANTHER" id="PTHR30443">
    <property type="entry name" value="INNER MEMBRANE PROTEIN"/>
    <property type="match status" value="1"/>
</dbReference>
<protein>
    <submittedName>
        <fullName evidence="11">Phosphoethanolamine--lipid A transferase</fullName>
    </submittedName>
</protein>
<dbReference type="GO" id="GO:0005886">
    <property type="term" value="C:plasma membrane"/>
    <property type="evidence" value="ECO:0007669"/>
    <property type="project" value="UniProtKB-SubCell"/>
</dbReference>
<organism evidence="11">
    <name type="scientific">Candidatus Thiocaldithrix dubininis</name>
    <dbReference type="NCBI Taxonomy" id="3080823"/>
    <lineage>
        <taxon>Bacteria</taxon>
        <taxon>Pseudomonadati</taxon>
        <taxon>Pseudomonadota</taxon>
        <taxon>Gammaproteobacteria</taxon>
        <taxon>Thiotrichales</taxon>
        <taxon>Thiotrichaceae</taxon>
        <taxon>Candidatus Thiocaldithrix</taxon>
    </lineage>
</organism>
<feature type="transmembrane region" description="Helical" evidence="8">
    <location>
        <begin position="73"/>
        <end position="90"/>
    </location>
</feature>